<dbReference type="WBParaSite" id="SSTP_0000482800.1">
    <property type="protein sequence ID" value="SSTP_0000482800.1"/>
    <property type="gene ID" value="SSTP_0000482800"/>
</dbReference>
<accession>A0A0K0E5P0</accession>
<proteinExistence type="predicted"/>
<protein>
    <submittedName>
        <fullName evidence="1">Uncharacterized protein</fullName>
    </submittedName>
</protein>
<evidence type="ECO:0000313" key="1">
    <source>
        <dbReference type="WBParaSite" id="SSTP_0000482800.1"/>
    </source>
</evidence>
<reference evidence="1" key="1">
    <citation type="submission" date="2015-08" db="UniProtKB">
        <authorList>
            <consortium name="WormBaseParasite"/>
        </authorList>
    </citation>
    <scope>IDENTIFICATION</scope>
</reference>
<name>A0A0K0E5P0_STRER</name>
<sequence>LTVKLLETYCSLIP</sequence>
<organism evidence="1">
    <name type="scientific">Strongyloides stercoralis</name>
    <name type="common">Threadworm</name>
    <dbReference type="NCBI Taxonomy" id="6248"/>
    <lineage>
        <taxon>Eukaryota</taxon>
        <taxon>Metazoa</taxon>
        <taxon>Ecdysozoa</taxon>
        <taxon>Nematoda</taxon>
        <taxon>Chromadorea</taxon>
        <taxon>Rhabditida</taxon>
        <taxon>Tylenchina</taxon>
        <taxon>Panagrolaimomorpha</taxon>
        <taxon>Strongyloidoidea</taxon>
        <taxon>Strongyloididae</taxon>
        <taxon>Strongyloides</taxon>
    </lineage>
</organism>